<sequence>MRKIPVFTLIAILLLGGGYFYYQHVSSKVDITFNFNVTKVNAEKNTISGTIDGAGDTVVTLPVTKDILSSVKKGSHYNIEATFYNKKQVAEKTEKKLEGPFWSNENNKGLLANKVKVENLESITNQ</sequence>
<dbReference type="EMBL" id="AODF01000037">
    <property type="protein sequence ID" value="EUJ26481.1"/>
    <property type="molecule type" value="Genomic_DNA"/>
</dbReference>
<proteinExistence type="predicted"/>
<dbReference type="Proteomes" id="UP000019249">
    <property type="component" value="Unassembled WGS sequence"/>
</dbReference>
<keyword evidence="2" id="KW-1185">Reference proteome</keyword>
<gene>
    <name evidence="1" type="ORF">MFLO_13992</name>
</gene>
<comment type="caution">
    <text evidence="1">The sequence shown here is derived from an EMBL/GenBank/DDBJ whole genome shotgun (WGS) entry which is preliminary data.</text>
</comment>
<organism evidence="1 2">
    <name type="scientific">Listeria floridensis FSL S10-1187</name>
    <dbReference type="NCBI Taxonomy" id="1265817"/>
    <lineage>
        <taxon>Bacteria</taxon>
        <taxon>Bacillati</taxon>
        <taxon>Bacillota</taxon>
        <taxon>Bacilli</taxon>
        <taxon>Bacillales</taxon>
        <taxon>Listeriaceae</taxon>
        <taxon>Listeria</taxon>
    </lineage>
</organism>
<evidence type="ECO:0008006" key="3">
    <source>
        <dbReference type="Google" id="ProtNLM"/>
    </source>
</evidence>
<name>A0ABN0RC52_9LIST</name>
<reference evidence="1 2" key="1">
    <citation type="journal article" date="2014" name="Int. J. Syst. Evol. Microbiol.">
        <title>Listeria floridensis sp. nov., Listeria aquatica sp. nov., Listeria cornellensis sp. nov., Listeria riparia sp. nov. and Listeria grandensis sp. nov., from agricultural and natural environments.</title>
        <authorList>
            <person name="den Bakker H.C."/>
            <person name="Warchocki S."/>
            <person name="Wright E.M."/>
            <person name="Allred A.F."/>
            <person name="Ahlstrom C."/>
            <person name="Manuel C.S."/>
            <person name="Stasiewicz M.J."/>
            <person name="Burrell A."/>
            <person name="Roof S."/>
            <person name="Strawn L."/>
            <person name="Fortes E.D."/>
            <person name="Nightingale K.K."/>
            <person name="Kephart D."/>
            <person name="Wiedmann M."/>
        </authorList>
    </citation>
    <scope>NUCLEOTIDE SEQUENCE [LARGE SCALE GENOMIC DNA]</scope>
    <source>
        <strain evidence="1 2">FSL S10-1187</strain>
    </source>
</reference>
<evidence type="ECO:0000313" key="1">
    <source>
        <dbReference type="EMBL" id="EUJ26481.1"/>
    </source>
</evidence>
<evidence type="ECO:0000313" key="2">
    <source>
        <dbReference type="Proteomes" id="UP000019249"/>
    </source>
</evidence>
<protein>
    <recommendedName>
        <fullName evidence="3">Secreted protein</fullName>
    </recommendedName>
</protein>
<dbReference type="RefSeq" id="WP_036098308.1">
    <property type="nucleotide sequence ID" value="NZ_AODF01000037.1"/>
</dbReference>
<accession>A0ABN0RC52</accession>